<evidence type="ECO:0000313" key="2">
    <source>
        <dbReference type="Proteomes" id="UP000724874"/>
    </source>
</evidence>
<comment type="caution">
    <text evidence="1">The sequence shown here is derived from an EMBL/GenBank/DDBJ whole genome shotgun (WGS) entry which is preliminary data.</text>
</comment>
<proteinExistence type="predicted"/>
<dbReference type="OrthoDB" id="3364736at2759"/>
<dbReference type="EMBL" id="JADNYJ010000026">
    <property type="protein sequence ID" value="KAF8904425.1"/>
    <property type="molecule type" value="Genomic_DNA"/>
</dbReference>
<dbReference type="AlphaFoldDB" id="A0A9P5NTA1"/>
<name>A0A9P5NTA1_GYMJU</name>
<reference evidence="1" key="1">
    <citation type="submission" date="2020-11" db="EMBL/GenBank/DDBJ databases">
        <authorList>
            <consortium name="DOE Joint Genome Institute"/>
            <person name="Ahrendt S."/>
            <person name="Riley R."/>
            <person name="Andreopoulos W."/>
            <person name="LaButti K."/>
            <person name="Pangilinan J."/>
            <person name="Ruiz-duenas F.J."/>
            <person name="Barrasa J.M."/>
            <person name="Sanchez-Garcia M."/>
            <person name="Camarero S."/>
            <person name="Miyauchi S."/>
            <person name="Serrano A."/>
            <person name="Linde D."/>
            <person name="Babiker R."/>
            <person name="Drula E."/>
            <person name="Ayuso-Fernandez I."/>
            <person name="Pacheco R."/>
            <person name="Padilla G."/>
            <person name="Ferreira P."/>
            <person name="Barriuso J."/>
            <person name="Kellner H."/>
            <person name="Castanera R."/>
            <person name="Alfaro M."/>
            <person name="Ramirez L."/>
            <person name="Pisabarro A.G."/>
            <person name="Kuo A."/>
            <person name="Tritt A."/>
            <person name="Lipzen A."/>
            <person name="He G."/>
            <person name="Yan M."/>
            <person name="Ng V."/>
            <person name="Cullen D."/>
            <person name="Martin F."/>
            <person name="Rosso M.-N."/>
            <person name="Henrissat B."/>
            <person name="Hibbett D."/>
            <person name="Martinez A.T."/>
            <person name="Grigoriev I.V."/>
        </authorList>
    </citation>
    <scope>NUCLEOTIDE SEQUENCE</scope>
    <source>
        <strain evidence="1">AH 44721</strain>
    </source>
</reference>
<protein>
    <submittedName>
        <fullName evidence="1">Uncharacterized protein</fullName>
    </submittedName>
</protein>
<dbReference type="InterPro" id="IPR004354">
    <property type="entry name" value="Meiotic_Rec114"/>
</dbReference>
<keyword evidence="2" id="KW-1185">Reference proteome</keyword>
<evidence type="ECO:0000313" key="1">
    <source>
        <dbReference type="EMBL" id="KAF8904425.1"/>
    </source>
</evidence>
<gene>
    <name evidence="1" type="ORF">CPB84DRAFT_1845378</name>
</gene>
<sequence>MNHSTTGTFTYVLSKYSRSYPAKRANQNSQTQTRTGSELSSDWQHFTNPIIHLVLDVESTSNGEIRSVRLRILWQLNVDLDTAYNQADMVFARRFRSSFFSATLSNTPRKNQAEGLPLKAVYRDSVVGIRYLHSREDSTTPVYRRFQVSFQNPSEASDFVEIIKPVCPCKLNPTSVPPALVPEGLPQSRFAAKKHAPVLATSGSVFQGRGSSYGFQAPSFPAFAKQNSSRLQSTHTAANEAFTKSLTFSSSPSGYQAPSNTLSYDSLNNSLNNLQNPMQRTLSLFPTIPTTQIAATPVETPTTAFGIPSNIPSSSLPSLSSSAPDKPSFLLKDTSGSNLQKESVCGLSPSFDDASSIYNMPNSALEQVVGEIVHEDGFVQLLERMSELLTVRTLLNST</sequence>
<dbReference type="Proteomes" id="UP000724874">
    <property type="component" value="Unassembled WGS sequence"/>
</dbReference>
<accession>A0A9P5NTA1</accession>
<dbReference type="GO" id="GO:0007131">
    <property type="term" value="P:reciprocal meiotic recombination"/>
    <property type="evidence" value="ECO:0007669"/>
    <property type="project" value="InterPro"/>
</dbReference>
<organism evidence="1 2">
    <name type="scientific">Gymnopilus junonius</name>
    <name type="common">Spectacular rustgill mushroom</name>
    <name type="synonym">Gymnopilus spectabilis subsp. junonius</name>
    <dbReference type="NCBI Taxonomy" id="109634"/>
    <lineage>
        <taxon>Eukaryota</taxon>
        <taxon>Fungi</taxon>
        <taxon>Dikarya</taxon>
        <taxon>Basidiomycota</taxon>
        <taxon>Agaricomycotina</taxon>
        <taxon>Agaricomycetes</taxon>
        <taxon>Agaricomycetidae</taxon>
        <taxon>Agaricales</taxon>
        <taxon>Agaricineae</taxon>
        <taxon>Hymenogastraceae</taxon>
        <taxon>Gymnopilus</taxon>
    </lineage>
</organism>
<dbReference type="Pfam" id="PF03525">
    <property type="entry name" value="Meiotic_rec114"/>
    <property type="match status" value="1"/>
</dbReference>